<dbReference type="Pfam" id="PF01636">
    <property type="entry name" value="APH"/>
    <property type="match status" value="1"/>
</dbReference>
<reference evidence="3 4" key="1">
    <citation type="submission" date="2016-12" db="EMBL/GenBank/DDBJ databases">
        <title>Comparative genomics of Bartonella apis.</title>
        <authorList>
            <person name="Engel P."/>
        </authorList>
    </citation>
    <scope>NUCLEOTIDE SEQUENCE [LARGE SCALE GENOMIC DNA]</scope>
    <source>
        <strain evidence="3 4">PEB0149</strain>
    </source>
</reference>
<comment type="similarity">
    <text evidence="1">Belongs to the pseudomonas-type ThrB family.</text>
</comment>
<dbReference type="Gene3D" id="1.20.1270.170">
    <property type="match status" value="1"/>
</dbReference>
<dbReference type="PANTHER" id="PTHR21064:SF6">
    <property type="entry name" value="AMINOGLYCOSIDE PHOSPHOTRANSFERASE DOMAIN-CONTAINING PROTEIN"/>
    <property type="match status" value="1"/>
</dbReference>
<dbReference type="Proteomes" id="UP000187344">
    <property type="component" value="Unassembled WGS sequence"/>
</dbReference>
<feature type="domain" description="Aminoglycoside phosphotransferase" evidence="2">
    <location>
        <begin position="35"/>
        <end position="264"/>
    </location>
</feature>
<dbReference type="Gene3D" id="3.30.200.70">
    <property type="match status" value="1"/>
</dbReference>
<dbReference type="GO" id="GO:0004413">
    <property type="term" value="F:homoserine kinase activity"/>
    <property type="evidence" value="ECO:0007669"/>
    <property type="project" value="TreeGrafter"/>
</dbReference>
<keyword evidence="3" id="KW-0808">Transferase</keyword>
<dbReference type="SUPFAM" id="SSF56112">
    <property type="entry name" value="Protein kinase-like (PK-like)"/>
    <property type="match status" value="1"/>
</dbReference>
<dbReference type="AlphaFoldDB" id="A0A1R0FBE8"/>
<dbReference type="InterPro" id="IPR011009">
    <property type="entry name" value="Kinase-like_dom_sf"/>
</dbReference>
<keyword evidence="3" id="KW-0418">Kinase</keyword>
<organism evidence="3 4">
    <name type="scientific">Bartonella apis</name>
    <dbReference type="NCBI Taxonomy" id="1686310"/>
    <lineage>
        <taxon>Bacteria</taxon>
        <taxon>Pseudomonadati</taxon>
        <taxon>Pseudomonadota</taxon>
        <taxon>Alphaproteobacteria</taxon>
        <taxon>Hyphomicrobiales</taxon>
        <taxon>Bartonellaceae</taxon>
        <taxon>Bartonella</taxon>
    </lineage>
</organism>
<evidence type="ECO:0000259" key="2">
    <source>
        <dbReference type="Pfam" id="PF01636"/>
    </source>
</evidence>
<dbReference type="RefSeq" id="WP_083639751.1">
    <property type="nucleotide sequence ID" value="NZ_CALYQA010000002.1"/>
</dbReference>
<evidence type="ECO:0000313" key="3">
    <source>
        <dbReference type="EMBL" id="OLY44316.1"/>
    </source>
</evidence>
<sequence length="331" mass="38413">MIIEAENNLPILIKDNLACWDIPESARIDLLTISENATFRLTFGNETRIIRIYRPSYHQNDEILSELLWLQAIEQSGIVTVPHLFISRFGKLFVEAGIFRLACFSFIQGQEPQADKALVRRFFELGKISAKLHRQSMNWVRPESFIRKHWSYETMIGRNAIWGNWREAENLSSQDREILENCDRTLEYFSSTFPKDKAHYGLIHGDLRLANLLIDGEKLAVIDFDDCGFSWFGLDLANSLSFIEDNPFVPSYINAWLQGYGEVMPVNREMADMIVHLIMMRRLQLTAWLETHNQTPTAKKLRKTFLKGTVELARIYLERVTPLAGRSVQRL</sequence>
<protein>
    <submittedName>
        <fullName evidence="3">Ser/Thr protein kinase RdoA involved in Cpx stress response, MazF antagonist</fullName>
    </submittedName>
</protein>
<name>A0A1R0FBE8_9HYPH</name>
<dbReference type="EMBL" id="LXYT01000001">
    <property type="protein sequence ID" value="OLY44316.1"/>
    <property type="molecule type" value="Genomic_DNA"/>
</dbReference>
<keyword evidence="4" id="KW-1185">Reference proteome</keyword>
<evidence type="ECO:0000256" key="1">
    <source>
        <dbReference type="ARBA" id="ARBA00038240"/>
    </source>
</evidence>
<dbReference type="InterPro" id="IPR002575">
    <property type="entry name" value="Aminoglycoside_PTrfase"/>
</dbReference>
<dbReference type="OrthoDB" id="241498at2"/>
<evidence type="ECO:0000313" key="4">
    <source>
        <dbReference type="Proteomes" id="UP000187344"/>
    </source>
</evidence>
<dbReference type="Gene3D" id="1.10.510.10">
    <property type="entry name" value="Transferase(Phosphotransferase) domain 1"/>
    <property type="match status" value="1"/>
</dbReference>
<dbReference type="GO" id="GO:0009088">
    <property type="term" value="P:threonine biosynthetic process"/>
    <property type="evidence" value="ECO:0007669"/>
    <property type="project" value="TreeGrafter"/>
</dbReference>
<gene>
    <name evidence="3" type="ORF">PEB0149_017850</name>
</gene>
<accession>A0A1R0FBE8</accession>
<comment type="caution">
    <text evidence="3">The sequence shown here is derived from an EMBL/GenBank/DDBJ whole genome shotgun (WGS) entry which is preliminary data.</text>
</comment>
<proteinExistence type="inferred from homology"/>
<dbReference type="InterPro" id="IPR050249">
    <property type="entry name" value="Pseudomonas-type_ThrB"/>
</dbReference>
<dbReference type="PANTHER" id="PTHR21064">
    <property type="entry name" value="AMINOGLYCOSIDE PHOSPHOTRANSFERASE DOMAIN-CONTAINING PROTEIN-RELATED"/>
    <property type="match status" value="1"/>
</dbReference>